<dbReference type="InterPro" id="IPR043853">
    <property type="entry name" value="DUF5815"/>
</dbReference>
<dbReference type="Pfam" id="PF19132">
    <property type="entry name" value="DUF5815"/>
    <property type="match status" value="1"/>
</dbReference>
<dbReference type="Proteomes" id="UP001597052">
    <property type="component" value="Unassembled WGS sequence"/>
</dbReference>
<accession>A0ABD6D679</accession>
<sequence length="176" mass="20004">MAEPRVPGGRGEVLELPCGEEVTIDSFDLGMREFDCDCGSTHGVVMDVHPPDRFLPEFLVEILQEAIETTSAEMPEFGTPHLLGIVLEEYPEAVASHDATEDQDVGFAMLWVTDFDSRRLHELIVELVIELMEHAVSHAEDNTALTEFEQQMHEFSIPEFVEQYRDQRDLSSDDFY</sequence>
<gene>
    <name evidence="1" type="ORF">ACFSBW_01815</name>
</gene>
<dbReference type="RefSeq" id="WP_256394316.1">
    <property type="nucleotide sequence ID" value="NZ_JANHDJ010000001.1"/>
</dbReference>
<organism evidence="1 2">
    <name type="scientific">Halohasta litorea</name>
    <dbReference type="NCBI Taxonomy" id="869891"/>
    <lineage>
        <taxon>Archaea</taxon>
        <taxon>Methanobacteriati</taxon>
        <taxon>Methanobacteriota</taxon>
        <taxon>Stenosarchaea group</taxon>
        <taxon>Halobacteria</taxon>
        <taxon>Halobacteriales</taxon>
        <taxon>Haloferacaceae</taxon>
        <taxon>Halohasta</taxon>
    </lineage>
</organism>
<evidence type="ECO:0000313" key="1">
    <source>
        <dbReference type="EMBL" id="MFD1640613.1"/>
    </source>
</evidence>
<keyword evidence="2" id="KW-1185">Reference proteome</keyword>
<dbReference type="EMBL" id="JBHUDM010000001">
    <property type="protein sequence ID" value="MFD1640613.1"/>
    <property type="molecule type" value="Genomic_DNA"/>
</dbReference>
<comment type="caution">
    <text evidence="1">The sequence shown here is derived from an EMBL/GenBank/DDBJ whole genome shotgun (WGS) entry which is preliminary data.</text>
</comment>
<name>A0ABD6D679_9EURY</name>
<proteinExistence type="predicted"/>
<protein>
    <submittedName>
        <fullName evidence="1">DUF5815 family protein</fullName>
    </submittedName>
</protein>
<dbReference type="AlphaFoldDB" id="A0ABD6D679"/>
<evidence type="ECO:0000313" key="2">
    <source>
        <dbReference type="Proteomes" id="UP001597052"/>
    </source>
</evidence>
<reference evidence="1 2" key="1">
    <citation type="journal article" date="2019" name="Int. J. Syst. Evol. Microbiol.">
        <title>The Global Catalogue of Microorganisms (GCM) 10K type strain sequencing project: providing services to taxonomists for standard genome sequencing and annotation.</title>
        <authorList>
            <consortium name="The Broad Institute Genomics Platform"/>
            <consortium name="The Broad Institute Genome Sequencing Center for Infectious Disease"/>
            <person name="Wu L."/>
            <person name="Ma J."/>
        </authorList>
    </citation>
    <scope>NUCLEOTIDE SEQUENCE [LARGE SCALE GENOMIC DNA]</scope>
    <source>
        <strain evidence="1 2">CGMCC 1.10593</strain>
    </source>
</reference>